<evidence type="ECO:0000256" key="2">
    <source>
        <dbReference type="SAM" id="MobiDB-lite"/>
    </source>
</evidence>
<reference evidence="4 5" key="1">
    <citation type="submission" date="2019-09" db="EMBL/GenBank/DDBJ databases">
        <title>Genome sequencing of strain KACC 19306.</title>
        <authorList>
            <person name="Heo J."/>
            <person name="Kim S.-J."/>
            <person name="Kim J.-S."/>
            <person name="Hong S.-B."/>
            <person name="Kwon S.-W."/>
        </authorList>
    </citation>
    <scope>NUCLEOTIDE SEQUENCE [LARGE SCALE GENOMIC DNA]</scope>
    <source>
        <strain evidence="4 5">KACC 19306</strain>
    </source>
</reference>
<dbReference type="InterPro" id="IPR037069">
    <property type="entry name" value="AcylCoA_DH/ox_N_sf"/>
</dbReference>
<dbReference type="Pfam" id="PF08028">
    <property type="entry name" value="Acyl-CoA_dh_2"/>
    <property type="match status" value="1"/>
</dbReference>
<dbReference type="PIRSF" id="PIRSF016578">
    <property type="entry name" value="HsaA"/>
    <property type="match status" value="1"/>
</dbReference>
<evidence type="ECO:0000256" key="1">
    <source>
        <dbReference type="ARBA" id="ARBA00023002"/>
    </source>
</evidence>
<dbReference type="SUPFAM" id="SSF56645">
    <property type="entry name" value="Acyl-CoA dehydrogenase NM domain-like"/>
    <property type="match status" value="1"/>
</dbReference>
<dbReference type="GO" id="GO:0003995">
    <property type="term" value="F:acyl-CoA dehydrogenase activity"/>
    <property type="evidence" value="ECO:0007669"/>
    <property type="project" value="TreeGrafter"/>
</dbReference>
<proteinExistence type="predicted"/>
<dbReference type="GO" id="GO:0016712">
    <property type="term" value="F:oxidoreductase activity, acting on paired donors, with incorporation or reduction of molecular oxygen, reduced flavin or flavoprotein as one donor, and incorporation of one atom of oxygen"/>
    <property type="evidence" value="ECO:0007669"/>
    <property type="project" value="TreeGrafter"/>
</dbReference>
<dbReference type="OrthoDB" id="571684at2"/>
<dbReference type="AlphaFoldDB" id="A0A5C1YF11"/>
<organism evidence="4 5">
    <name type="scientific">Agromyces intestinalis</name>
    <dbReference type="NCBI Taxonomy" id="2592652"/>
    <lineage>
        <taxon>Bacteria</taxon>
        <taxon>Bacillati</taxon>
        <taxon>Actinomycetota</taxon>
        <taxon>Actinomycetes</taxon>
        <taxon>Micrococcales</taxon>
        <taxon>Microbacteriaceae</taxon>
        <taxon>Agromyces</taxon>
    </lineage>
</organism>
<dbReference type="Gene3D" id="2.40.110.10">
    <property type="entry name" value="Butyryl-CoA Dehydrogenase, subunit A, domain 2"/>
    <property type="match status" value="1"/>
</dbReference>
<sequence length="436" mass="47172">MTVHGIRDEVRIEEETDGRAAHPARTDGFDDAFRALLERVRPGAADRERDRVLLYDEVAELRRLGFTSLRLPAELGGAGLGLEDFFDRLIDLASADPSLAHLYRGHIAFVEGLRYDGIDSGRPLDDHEAAWVTRIAAGDLIGNAQSERQETADLTTTIERDGDDVFVTGTKYYTTGSIYADWIHLSALDGDDRVGITVDASHPGVRSIDDWDGFGQLLTGSGTTTFDRVPVHPGDIVVRGEDEGRGHHLAAVFQLVLLAVVAGIADAALRDTVAFVRPRRRIFGSAGETLPRLDPLVQATVGELSATAHAARSLVLAEARKLDAVLVRRETGDVTAGDLRDAMLDVFRLQQIVLPLVLGALTELFEVGGASAVGRGFALDRHWRNARTVASHNPAVQRKRAIGLFELEGTLPEWRAPGRSATAESVTAESAQEASA</sequence>
<dbReference type="InterPro" id="IPR036250">
    <property type="entry name" value="AcylCo_DH-like_C"/>
</dbReference>
<evidence type="ECO:0000313" key="5">
    <source>
        <dbReference type="Proteomes" id="UP000324678"/>
    </source>
</evidence>
<name>A0A5C1YF11_9MICO</name>
<feature type="compositionally biased region" description="Low complexity" evidence="2">
    <location>
        <begin position="420"/>
        <end position="436"/>
    </location>
</feature>
<dbReference type="Proteomes" id="UP000324678">
    <property type="component" value="Chromosome"/>
</dbReference>
<gene>
    <name evidence="4" type="ORF">FLP10_10145</name>
</gene>
<feature type="domain" description="Acyl-CoA dehydrogenase C-terminal" evidence="3">
    <location>
        <begin position="256"/>
        <end position="393"/>
    </location>
</feature>
<evidence type="ECO:0000259" key="3">
    <source>
        <dbReference type="Pfam" id="PF08028"/>
    </source>
</evidence>
<protein>
    <recommendedName>
        <fullName evidence="3">Acyl-CoA dehydrogenase C-terminal domain-containing protein</fullName>
    </recommendedName>
</protein>
<dbReference type="InterPro" id="IPR009100">
    <property type="entry name" value="AcylCoA_DH/oxidase_NM_dom_sf"/>
</dbReference>
<dbReference type="GO" id="GO:0033539">
    <property type="term" value="P:fatty acid beta-oxidation using acyl-CoA dehydrogenase"/>
    <property type="evidence" value="ECO:0007669"/>
    <property type="project" value="TreeGrafter"/>
</dbReference>
<dbReference type="EMBL" id="CP043505">
    <property type="protein sequence ID" value="QEO14726.1"/>
    <property type="molecule type" value="Genomic_DNA"/>
</dbReference>
<feature type="region of interest" description="Disordered" evidence="2">
    <location>
        <begin position="416"/>
        <end position="436"/>
    </location>
</feature>
<dbReference type="RefSeq" id="WP_149160745.1">
    <property type="nucleotide sequence ID" value="NZ_CP043505.1"/>
</dbReference>
<dbReference type="PANTHER" id="PTHR48083">
    <property type="entry name" value="MEDIUM-CHAIN SPECIFIC ACYL-COA DEHYDROGENASE, MITOCHONDRIAL-RELATED"/>
    <property type="match status" value="1"/>
</dbReference>
<dbReference type="GO" id="GO:0005737">
    <property type="term" value="C:cytoplasm"/>
    <property type="evidence" value="ECO:0007669"/>
    <property type="project" value="TreeGrafter"/>
</dbReference>
<dbReference type="Gene3D" id="1.20.140.10">
    <property type="entry name" value="Butyryl-CoA Dehydrogenase, subunit A, domain 3"/>
    <property type="match status" value="1"/>
</dbReference>
<keyword evidence="5" id="KW-1185">Reference proteome</keyword>
<keyword evidence="1" id="KW-0560">Oxidoreductase</keyword>
<dbReference type="InterPro" id="IPR050741">
    <property type="entry name" value="Acyl-CoA_dehydrogenase"/>
</dbReference>
<dbReference type="InterPro" id="IPR013107">
    <property type="entry name" value="Acyl-CoA_DH_C"/>
</dbReference>
<accession>A0A5C1YF11</accession>
<dbReference type="InterPro" id="IPR046373">
    <property type="entry name" value="Acyl-CoA_Oxase/DH_mid-dom_sf"/>
</dbReference>
<dbReference type="GO" id="GO:0050660">
    <property type="term" value="F:flavin adenine dinucleotide binding"/>
    <property type="evidence" value="ECO:0007669"/>
    <property type="project" value="InterPro"/>
</dbReference>
<dbReference type="SUPFAM" id="SSF47203">
    <property type="entry name" value="Acyl-CoA dehydrogenase C-terminal domain-like"/>
    <property type="match status" value="1"/>
</dbReference>
<dbReference type="KEGG" id="ail:FLP10_10145"/>
<evidence type="ECO:0000313" key="4">
    <source>
        <dbReference type="EMBL" id="QEO14726.1"/>
    </source>
</evidence>
<dbReference type="Gene3D" id="1.10.540.10">
    <property type="entry name" value="Acyl-CoA dehydrogenase/oxidase, N-terminal domain"/>
    <property type="match status" value="1"/>
</dbReference>
<dbReference type="PANTHER" id="PTHR48083:SF19">
    <property type="entry name" value="FLAVIN-DEPENDENT MONOOXYGENASE, OXYGENASE SUBUNIT HSAA"/>
    <property type="match status" value="1"/>
</dbReference>